<dbReference type="PANTHER" id="PTHR30461">
    <property type="entry name" value="DNA-INVERTASE FROM LAMBDOID PROPHAGE"/>
    <property type="match status" value="1"/>
</dbReference>
<reference evidence="2 3" key="1">
    <citation type="submission" date="2016-11" db="EMBL/GenBank/DDBJ databases">
        <authorList>
            <person name="Jaros S."/>
            <person name="Januszkiewicz K."/>
            <person name="Wedrychowicz H."/>
        </authorList>
    </citation>
    <scope>NUCLEOTIDE SEQUENCE [LARGE SCALE GENOMIC DNA]</scope>
    <source>
        <strain evidence="2 3">DSM 10068</strain>
    </source>
</reference>
<dbReference type="Gene3D" id="3.90.1750.20">
    <property type="entry name" value="Putative Large Serine Recombinase, Chain B, Domain 2"/>
    <property type="match status" value="1"/>
</dbReference>
<evidence type="ECO:0000313" key="2">
    <source>
        <dbReference type="EMBL" id="SHI07356.1"/>
    </source>
</evidence>
<evidence type="ECO:0000259" key="1">
    <source>
        <dbReference type="PROSITE" id="PS51737"/>
    </source>
</evidence>
<name>A0A1M5Y5V4_9FIRM</name>
<dbReference type="Pfam" id="PF13408">
    <property type="entry name" value="Zn_ribbon_recom"/>
    <property type="match status" value="1"/>
</dbReference>
<dbReference type="AlphaFoldDB" id="A0A1M5Y5V4"/>
<gene>
    <name evidence="2" type="ORF">SAMN02745823_02252</name>
</gene>
<organism evidence="2 3">
    <name type="scientific">Sporobacter termitidis DSM 10068</name>
    <dbReference type="NCBI Taxonomy" id="1123282"/>
    <lineage>
        <taxon>Bacteria</taxon>
        <taxon>Bacillati</taxon>
        <taxon>Bacillota</taxon>
        <taxon>Clostridia</taxon>
        <taxon>Eubacteriales</taxon>
        <taxon>Oscillospiraceae</taxon>
        <taxon>Sporobacter</taxon>
    </lineage>
</organism>
<dbReference type="InterPro" id="IPR050639">
    <property type="entry name" value="SSR_resolvase"/>
</dbReference>
<protein>
    <submittedName>
        <fullName evidence="2">Recombinase zinc beta ribbon domain-containing protein</fullName>
    </submittedName>
</protein>
<dbReference type="InterPro" id="IPR011109">
    <property type="entry name" value="DNA_bind_recombinase_dom"/>
</dbReference>
<dbReference type="STRING" id="1123282.SAMN02745823_02252"/>
<feature type="domain" description="Recombinase" evidence="1">
    <location>
        <begin position="76"/>
        <end position="220"/>
    </location>
</feature>
<dbReference type="EMBL" id="FQXV01000007">
    <property type="protein sequence ID" value="SHI07356.1"/>
    <property type="molecule type" value="Genomic_DNA"/>
</dbReference>
<evidence type="ECO:0000313" key="3">
    <source>
        <dbReference type="Proteomes" id="UP000183995"/>
    </source>
</evidence>
<keyword evidence="3" id="KW-1185">Reference proteome</keyword>
<proteinExistence type="predicted"/>
<dbReference type="InterPro" id="IPR025827">
    <property type="entry name" value="Zn_ribbon_recom_dom"/>
</dbReference>
<dbReference type="GO" id="GO:0003677">
    <property type="term" value="F:DNA binding"/>
    <property type="evidence" value="ECO:0007669"/>
    <property type="project" value="InterPro"/>
</dbReference>
<dbReference type="PROSITE" id="PS51737">
    <property type="entry name" value="RECOMBINASE_DNA_BIND"/>
    <property type="match status" value="1"/>
</dbReference>
<dbReference type="Pfam" id="PF07508">
    <property type="entry name" value="Recombinase"/>
    <property type="match status" value="1"/>
</dbReference>
<accession>A0A1M5Y5V4</accession>
<dbReference type="GO" id="GO:0000150">
    <property type="term" value="F:DNA strand exchange activity"/>
    <property type="evidence" value="ECO:0007669"/>
    <property type="project" value="InterPro"/>
</dbReference>
<dbReference type="InterPro" id="IPR038109">
    <property type="entry name" value="DNA_bind_recomb_sf"/>
</dbReference>
<dbReference type="InterPro" id="IPR036162">
    <property type="entry name" value="Resolvase-like_N_sf"/>
</dbReference>
<sequence>MGRNYREAGYYMEEFFPDHDVRLVAVSDGVDTAEGEDELAPFRNIMNEWYAKDISKKRRISNKVKGGSGEPLSMPPYGYMKDPDDPKRWIVDEDAATTVRRIFQMTLEGQGIGQIATILDKDGILTPMNYWQSKGLNRGGKKNREKPTHWKNSTIYKILTLQEYCGDVINFKTYSKSYKNKRRYVNEDENRAIFWGVHQAIIDRGSWEKVQQMCGTRKTKPKKASERSIFSGMLKCADCGGNLGFHFNQGNHDIKYFNCQNYNNKRGYCNATHYIRLDFLEQVVVQEINRLTEFASRYEDDFMRAMIGHSMQAAETDRAHKKRELDKLTARDKELDTLFNGFMRIIWPGNSAMNGLLKCQKTMSRNRAKSASGSRCCAQSSKRKAASFTPPICF</sequence>
<dbReference type="PANTHER" id="PTHR30461:SF23">
    <property type="entry name" value="DNA RECOMBINASE-RELATED"/>
    <property type="match status" value="1"/>
</dbReference>
<dbReference type="Proteomes" id="UP000183995">
    <property type="component" value="Unassembled WGS sequence"/>
</dbReference>
<dbReference type="RefSeq" id="WP_278277498.1">
    <property type="nucleotide sequence ID" value="NZ_FQXV01000007.1"/>
</dbReference>
<dbReference type="SUPFAM" id="SSF53041">
    <property type="entry name" value="Resolvase-like"/>
    <property type="match status" value="1"/>
</dbReference>